<dbReference type="InterPro" id="IPR052030">
    <property type="entry name" value="Peptidase_M20/M20A_hydrolases"/>
</dbReference>
<dbReference type="GO" id="GO:0005737">
    <property type="term" value="C:cytoplasm"/>
    <property type="evidence" value="ECO:0007669"/>
    <property type="project" value="TreeGrafter"/>
</dbReference>
<dbReference type="Pfam" id="PF07687">
    <property type="entry name" value="M20_dimer"/>
    <property type="match status" value="1"/>
</dbReference>
<dbReference type="InterPro" id="IPR017144">
    <property type="entry name" value="Xaa-Arg_dipeptidase"/>
</dbReference>
<dbReference type="InterPro" id="IPR011650">
    <property type="entry name" value="Peptidase_M20_dimer"/>
</dbReference>
<dbReference type="FunFam" id="3.30.70.360:FF:000004">
    <property type="entry name" value="Peptidase M20 domain-containing protein 2"/>
    <property type="match status" value="1"/>
</dbReference>
<dbReference type="Pfam" id="PF01546">
    <property type="entry name" value="Peptidase_M20"/>
    <property type="match status" value="1"/>
</dbReference>
<comment type="caution">
    <text evidence="3">The sequence shown here is derived from an EMBL/GenBank/DDBJ whole genome shotgun (WGS) entry which is preliminary data.</text>
</comment>
<dbReference type="GO" id="GO:0046657">
    <property type="term" value="P:folic acid catabolic process"/>
    <property type="evidence" value="ECO:0007669"/>
    <property type="project" value="TreeGrafter"/>
</dbReference>
<accession>A0A2T4S980</accession>
<dbReference type="GO" id="GO:0071713">
    <property type="term" value="F:para-aminobenzoyl-glutamate hydrolase activity"/>
    <property type="evidence" value="ECO:0007669"/>
    <property type="project" value="TreeGrafter"/>
</dbReference>
<dbReference type="PANTHER" id="PTHR30575">
    <property type="entry name" value="PEPTIDASE M20"/>
    <property type="match status" value="1"/>
</dbReference>
<gene>
    <name evidence="3" type="ORF">BUZ61_10000</name>
</gene>
<dbReference type="GO" id="GO:0016805">
    <property type="term" value="F:dipeptidase activity"/>
    <property type="evidence" value="ECO:0007669"/>
    <property type="project" value="InterPro"/>
</dbReference>
<name>A0A2T4S980_9STAP</name>
<dbReference type="RefSeq" id="WP_107644386.1">
    <property type="nucleotide sequence ID" value="NZ_CP120099.1"/>
</dbReference>
<proteinExistence type="inferred from homology"/>
<dbReference type="SUPFAM" id="SSF55031">
    <property type="entry name" value="Bacterial exopeptidase dimerisation domain"/>
    <property type="match status" value="1"/>
</dbReference>
<evidence type="ECO:0000256" key="1">
    <source>
        <dbReference type="PIRNR" id="PIRNR037226"/>
    </source>
</evidence>
<dbReference type="PANTHER" id="PTHR30575:SF0">
    <property type="entry name" value="XAA-ARG DIPEPTIDASE"/>
    <property type="match status" value="1"/>
</dbReference>
<dbReference type="Gene3D" id="3.30.70.360">
    <property type="match status" value="1"/>
</dbReference>
<dbReference type="NCBIfam" id="TIGR01891">
    <property type="entry name" value="amidohydrolases"/>
    <property type="match status" value="1"/>
</dbReference>
<evidence type="ECO:0000259" key="2">
    <source>
        <dbReference type="Pfam" id="PF07687"/>
    </source>
</evidence>
<dbReference type="OrthoDB" id="9781032at2"/>
<dbReference type="Gene3D" id="3.40.630.10">
    <property type="entry name" value="Zn peptidases"/>
    <property type="match status" value="1"/>
</dbReference>
<evidence type="ECO:0000313" key="3">
    <source>
        <dbReference type="EMBL" id="PTK58262.1"/>
    </source>
</evidence>
<dbReference type="InterPro" id="IPR017439">
    <property type="entry name" value="Amidohydrolase"/>
</dbReference>
<evidence type="ECO:0000313" key="4">
    <source>
        <dbReference type="Proteomes" id="UP000240400"/>
    </source>
</evidence>
<feature type="domain" description="Peptidase M20 dimerisation" evidence="2">
    <location>
        <begin position="174"/>
        <end position="263"/>
    </location>
</feature>
<dbReference type="SUPFAM" id="SSF53187">
    <property type="entry name" value="Zn-dependent exopeptidases"/>
    <property type="match status" value="1"/>
</dbReference>
<dbReference type="PIRSF" id="PIRSF037226">
    <property type="entry name" value="Amidohydrolase_ACY1L2_prd"/>
    <property type="match status" value="1"/>
</dbReference>
<dbReference type="InterPro" id="IPR036264">
    <property type="entry name" value="Bact_exopeptidase_dim_dom"/>
</dbReference>
<dbReference type="FunFam" id="3.40.630.10:FF:000071">
    <property type="entry name" value="Peptidase M20 domain-containing protein 2"/>
    <property type="match status" value="1"/>
</dbReference>
<dbReference type="InterPro" id="IPR002933">
    <property type="entry name" value="Peptidase_M20"/>
</dbReference>
<organism evidence="3 4">
    <name type="scientific">Staphylococcus nepalensis</name>
    <dbReference type="NCBI Taxonomy" id="214473"/>
    <lineage>
        <taxon>Bacteria</taxon>
        <taxon>Bacillati</taxon>
        <taxon>Bacillota</taxon>
        <taxon>Bacilli</taxon>
        <taxon>Bacillales</taxon>
        <taxon>Staphylococcaceae</taxon>
        <taxon>Staphylococcus</taxon>
    </lineage>
</organism>
<comment type="similarity">
    <text evidence="1">Belongs to the peptidase M20A family.</text>
</comment>
<dbReference type="EMBL" id="PZHR01000057">
    <property type="protein sequence ID" value="PTK58262.1"/>
    <property type="molecule type" value="Genomic_DNA"/>
</dbReference>
<protein>
    <recommendedName>
        <fullName evidence="1">Peptidase M20 domain-containing protein 2</fullName>
    </recommendedName>
</protein>
<reference evidence="3 4" key="1">
    <citation type="journal article" date="2016" name="Front. Microbiol.">
        <title>Comprehensive Phylogenetic Analysis of Bovine Non-aureus Staphylococci Species Based on Whole-Genome Sequencing.</title>
        <authorList>
            <person name="Naushad S."/>
            <person name="Barkema H.W."/>
            <person name="Luby C."/>
            <person name="Condas L.A."/>
            <person name="Nobrega D.B."/>
            <person name="Carson D.A."/>
            <person name="De Buck J."/>
        </authorList>
    </citation>
    <scope>NUCLEOTIDE SEQUENCE [LARGE SCALE GENOMIC DNA]</scope>
    <source>
        <strain evidence="3 4">SNUC 4337</strain>
    </source>
</reference>
<sequence>MRHEQTVLDYIENEKLTYVEMSHQIHQRPELGNEEIFASRTLIEDLTKHGFEVETNIAGHATGFIARYDSGLTGPTIGFLAEYDALPGLGHACGHNIIGTASVLAGVGLKQVINKLGGEIIILGCPAEEGGVNGSAKASYVKEGIIDELDVALMVHPGNETYRTINTLAVDVLDIKFYGRSTHASENAEEARNALDAMISYFNGVAQLRQHIKKSQKVHGVILDGGKAANIIPDYTHARFYTRATSRKELDVLTERVGQIAKGAAIQTGCEYEFGPIQNGVNEFIKSSKLDDLFVKYATKVGEAVIDDDFGYGSTDTGNVSHIVPTIHPHIKIGSRNLVGHTHRFREAAGNKHGDQALIRGAKILALMGLELIENKSVFNAIIEEHHYTKGYKK</sequence>
<dbReference type="Proteomes" id="UP000240400">
    <property type="component" value="Unassembled WGS sequence"/>
</dbReference>
<dbReference type="AlphaFoldDB" id="A0A2T4S980"/>
<keyword evidence="3" id="KW-0378">Hydrolase</keyword>
<dbReference type="CDD" id="cd05672">
    <property type="entry name" value="M20_ACY1L2-like"/>
    <property type="match status" value="1"/>
</dbReference>